<evidence type="ECO:0000313" key="2">
    <source>
        <dbReference type="Proteomes" id="UP000324853"/>
    </source>
</evidence>
<sequence length="44" mass="4661">METFMKRRDFLKRTAIAGSASLLLGSVRSDGHSFIGSVFAAGDG</sequence>
<dbReference type="InterPro" id="IPR006311">
    <property type="entry name" value="TAT_signal"/>
</dbReference>
<accession>A0A5S4WEZ9</accession>
<dbReference type="AlphaFoldDB" id="A0A5S4WEZ9"/>
<name>A0A5S4WEZ9_9BRAD</name>
<dbReference type="InterPro" id="IPR019546">
    <property type="entry name" value="TAT_signal_bac_arc"/>
</dbReference>
<proteinExistence type="predicted"/>
<evidence type="ECO:0000313" key="1">
    <source>
        <dbReference type="EMBL" id="TYL80761.1"/>
    </source>
</evidence>
<dbReference type="NCBIfam" id="TIGR01409">
    <property type="entry name" value="TAT_signal_seq"/>
    <property type="match status" value="1"/>
</dbReference>
<comment type="caution">
    <text evidence="1">The sequence shown here is derived from an EMBL/GenBank/DDBJ whole genome shotgun (WGS) entry which is preliminary data.</text>
</comment>
<protein>
    <submittedName>
        <fullName evidence="1">Twin-arginine translocation signal domain-containing protein</fullName>
    </submittedName>
</protein>
<gene>
    <name evidence="1" type="ORF">FXB38_23925</name>
</gene>
<organism evidence="1 2">
    <name type="scientific">Bradyrhizobium cytisi</name>
    <dbReference type="NCBI Taxonomy" id="515489"/>
    <lineage>
        <taxon>Bacteria</taxon>
        <taxon>Pseudomonadati</taxon>
        <taxon>Pseudomonadota</taxon>
        <taxon>Alphaproteobacteria</taxon>
        <taxon>Hyphomicrobiales</taxon>
        <taxon>Nitrobacteraceae</taxon>
        <taxon>Bradyrhizobium</taxon>
    </lineage>
</organism>
<dbReference type="RefSeq" id="WP_148753419.1">
    <property type="nucleotide sequence ID" value="NZ_VSSR01000041.1"/>
</dbReference>
<dbReference type="EMBL" id="VSSR01000041">
    <property type="protein sequence ID" value="TYL80761.1"/>
    <property type="molecule type" value="Genomic_DNA"/>
</dbReference>
<keyword evidence="2" id="KW-1185">Reference proteome</keyword>
<dbReference type="PROSITE" id="PS51318">
    <property type="entry name" value="TAT"/>
    <property type="match status" value="1"/>
</dbReference>
<reference evidence="1 2" key="1">
    <citation type="submission" date="2019-08" db="EMBL/GenBank/DDBJ databases">
        <title>Bradyrhizobium hipponensis sp. nov., a rhizobium isolated from a Lupinus angustifolius root nodule in Tunisia.</title>
        <authorList>
            <person name="Off K."/>
            <person name="Rejili M."/>
            <person name="Mars M."/>
            <person name="Brachmann A."/>
            <person name="Marin M."/>
        </authorList>
    </citation>
    <scope>NUCLEOTIDE SEQUENCE [LARGE SCALE GENOMIC DNA]</scope>
    <source>
        <strain evidence="1 2">CTAW11</strain>
    </source>
</reference>
<dbReference type="Proteomes" id="UP000324853">
    <property type="component" value="Unassembled WGS sequence"/>
</dbReference>
<feature type="non-terminal residue" evidence="1">
    <location>
        <position position="44"/>
    </location>
</feature>